<dbReference type="AlphaFoldDB" id="A0A0K2Y4M2"/>
<keyword evidence="2" id="KW-1185">Reference proteome</keyword>
<dbReference type="GeneID" id="76197819"/>
<evidence type="ECO:0000313" key="1">
    <source>
        <dbReference type="EMBL" id="CRI34086.1"/>
    </source>
</evidence>
<organism evidence="1 2">
    <name type="scientific">Helicobacter heilmannii</name>
    <dbReference type="NCBI Taxonomy" id="35817"/>
    <lineage>
        <taxon>Bacteria</taxon>
        <taxon>Pseudomonadati</taxon>
        <taxon>Campylobacterota</taxon>
        <taxon>Epsilonproteobacteria</taxon>
        <taxon>Campylobacterales</taxon>
        <taxon>Helicobacteraceae</taxon>
        <taxon>Helicobacter</taxon>
    </lineage>
</organism>
<dbReference type="EMBL" id="CDMK01000001">
    <property type="protein sequence ID" value="CRI34086.1"/>
    <property type="molecule type" value="Genomic_DNA"/>
</dbReference>
<proteinExistence type="predicted"/>
<name>A0A0K2Y4M2_HELHE</name>
<protein>
    <submittedName>
        <fullName evidence="1">Uncharacterized protein</fullName>
    </submittedName>
</protein>
<gene>
    <name evidence="1" type="ORF">HHE01_09320</name>
</gene>
<dbReference type="Proteomes" id="UP000046090">
    <property type="component" value="Unassembled WGS sequence"/>
</dbReference>
<reference evidence="2" key="1">
    <citation type="submission" date="2014-12" db="EMBL/GenBank/DDBJ databases">
        <authorList>
            <person name="Smet A."/>
        </authorList>
    </citation>
    <scope>NUCLEOTIDE SEQUENCE [LARGE SCALE GENOMIC DNA]</scope>
</reference>
<dbReference type="RefSeq" id="WP_015106161.1">
    <property type="nucleotide sequence ID" value="NZ_AP026684.1"/>
</dbReference>
<dbReference type="STRING" id="1216962.BN341_3180"/>
<evidence type="ECO:0000313" key="2">
    <source>
        <dbReference type="Proteomes" id="UP000046090"/>
    </source>
</evidence>
<sequence>MLKPVSVMIHFDKHGCFTVLKQQGGSPLVHAKLSNFIESFDNEPYLCKSAEEVIEVFLLN</sequence>
<accession>A0A0K2Y4M2</accession>